<evidence type="ECO:0000313" key="4">
    <source>
        <dbReference type="Proteomes" id="UP000034723"/>
    </source>
</evidence>
<dbReference type="AlphaFoldDB" id="A0A0F7DBH1"/>
<dbReference type="EC" id="4.99.1.3" evidence="3"/>
<dbReference type="PATRIC" id="fig|113653.22.peg.1606"/>
<dbReference type="InterPro" id="IPR002762">
    <property type="entry name" value="CbiX-like"/>
</dbReference>
<name>A0A0F7DBH1_9EURY</name>
<dbReference type="Pfam" id="PF01903">
    <property type="entry name" value="CbiX"/>
    <property type="match status" value="1"/>
</dbReference>
<dbReference type="SUPFAM" id="SSF53800">
    <property type="entry name" value="Chelatase"/>
    <property type="match status" value="1"/>
</dbReference>
<keyword evidence="2 3" id="KW-0456">Lyase</keyword>
<sequence>MRKGLVIVGHGSQLPHYNRVMELHAERIRKFGIFDEVEIAFVARNRKPSPDEAVRGMDCDVVYLVPLFISYGLHVTEDLPDFFGFERREGVKEGEFDGKRVIICEPIGEDIFLTYAVLNSVFRVGETSRQPSR</sequence>
<reference evidence="3 4" key="1">
    <citation type="submission" date="2015-04" db="EMBL/GenBank/DDBJ databases">
        <title>The complete genome sequence of the hyperthermophilic, obligate iron-reducing archaeon Geoglobus ahangari strain 234T.</title>
        <authorList>
            <person name="Manzella M.P."/>
            <person name="Holmes D.E."/>
            <person name="Rocheleau J.M."/>
            <person name="Chung A."/>
            <person name="Reguera G."/>
            <person name="Kashefi K."/>
        </authorList>
    </citation>
    <scope>NUCLEOTIDE SEQUENCE [LARGE SCALE GENOMIC DNA]</scope>
    <source>
        <strain evidence="3 4">234</strain>
    </source>
</reference>
<organism evidence="3 4">
    <name type="scientific">Geoglobus ahangari</name>
    <dbReference type="NCBI Taxonomy" id="113653"/>
    <lineage>
        <taxon>Archaea</taxon>
        <taxon>Methanobacteriati</taxon>
        <taxon>Methanobacteriota</taxon>
        <taxon>Archaeoglobi</taxon>
        <taxon>Archaeoglobales</taxon>
        <taxon>Archaeoglobaceae</taxon>
        <taxon>Geoglobus</taxon>
    </lineage>
</organism>
<evidence type="ECO:0000313" key="3">
    <source>
        <dbReference type="EMBL" id="AKG91081.1"/>
    </source>
</evidence>
<dbReference type="GeneID" id="24804200"/>
<dbReference type="EMBL" id="CP011267">
    <property type="protein sequence ID" value="AKG91081.1"/>
    <property type="molecule type" value="Genomic_DNA"/>
</dbReference>
<dbReference type="STRING" id="113653.GAH_01632"/>
<dbReference type="KEGG" id="gah:GAH_01632"/>
<dbReference type="InParanoid" id="A0A0F7DBH1"/>
<proteinExistence type="predicted"/>
<dbReference type="FunCoup" id="A0A0F7DBH1">
    <property type="interactions" value="71"/>
</dbReference>
<evidence type="ECO:0000256" key="1">
    <source>
        <dbReference type="ARBA" id="ARBA00022723"/>
    </source>
</evidence>
<protein>
    <submittedName>
        <fullName evidence="3">CbiX</fullName>
        <ecNumber evidence="3">4.99.1.3</ecNumber>
    </submittedName>
</protein>
<gene>
    <name evidence="3" type="ORF">GAH_01632</name>
</gene>
<dbReference type="HOGENOM" id="CLU_065901_2_1_2"/>
<evidence type="ECO:0000256" key="2">
    <source>
        <dbReference type="ARBA" id="ARBA00023239"/>
    </source>
</evidence>
<keyword evidence="1" id="KW-0479">Metal-binding</keyword>
<dbReference type="RefSeq" id="WP_048096010.1">
    <property type="nucleotide sequence ID" value="NZ_CP011267.1"/>
</dbReference>
<dbReference type="GO" id="GO:0046872">
    <property type="term" value="F:metal ion binding"/>
    <property type="evidence" value="ECO:0007669"/>
    <property type="project" value="UniProtKB-KW"/>
</dbReference>
<dbReference type="CDD" id="cd03416">
    <property type="entry name" value="CbiX_SirB_N"/>
    <property type="match status" value="1"/>
</dbReference>
<dbReference type="Gene3D" id="3.40.50.1400">
    <property type="match status" value="1"/>
</dbReference>
<dbReference type="OrthoDB" id="11653at2157"/>
<dbReference type="GO" id="GO:0016852">
    <property type="term" value="F:sirohydrochlorin cobaltochelatase activity"/>
    <property type="evidence" value="ECO:0007669"/>
    <property type="project" value="UniProtKB-EC"/>
</dbReference>
<accession>A0A0F7DBH1</accession>
<keyword evidence="4" id="KW-1185">Reference proteome</keyword>
<dbReference type="Proteomes" id="UP000034723">
    <property type="component" value="Chromosome"/>
</dbReference>